<proteinExistence type="predicted"/>
<reference evidence="1" key="1">
    <citation type="submission" date="2016-10" db="EMBL/GenBank/DDBJ databases">
        <authorList>
            <person name="de Groot N.N."/>
        </authorList>
    </citation>
    <scope>NUCLEOTIDE SEQUENCE</scope>
</reference>
<name>A0A1W1C5W2_9ZZZZ</name>
<dbReference type="SUPFAM" id="SSF53850">
    <property type="entry name" value="Periplasmic binding protein-like II"/>
    <property type="match status" value="1"/>
</dbReference>
<organism evidence="1">
    <name type="scientific">hydrothermal vent metagenome</name>
    <dbReference type="NCBI Taxonomy" id="652676"/>
    <lineage>
        <taxon>unclassified sequences</taxon>
        <taxon>metagenomes</taxon>
        <taxon>ecological metagenomes</taxon>
    </lineage>
</organism>
<accession>A0A1W1C5W2</accession>
<dbReference type="AlphaFoldDB" id="A0A1W1C5W2"/>
<evidence type="ECO:0008006" key="2">
    <source>
        <dbReference type="Google" id="ProtNLM"/>
    </source>
</evidence>
<protein>
    <recommendedName>
        <fullName evidence="2">Phosphate ABC transporter substrate-binding protein</fullName>
    </recommendedName>
</protein>
<evidence type="ECO:0000313" key="1">
    <source>
        <dbReference type="EMBL" id="SFV61166.1"/>
    </source>
</evidence>
<sequence length="128" mass="14902">MKLIILLLLLSSLAFSQIYIISNNNKLQSMTITKKELADLFLQKTDTIKGIRLIPLDNKLNFKEFYNKIIKKSQKELRAYWAREMYKSDRVPPKKLSIQQIKTMIKSNENYISYSSSIISGVNVIAIR</sequence>
<dbReference type="EMBL" id="FPHN01000122">
    <property type="protein sequence ID" value="SFV61166.1"/>
    <property type="molecule type" value="Genomic_DNA"/>
</dbReference>
<gene>
    <name evidence="1" type="ORF">MNB_SV-14-1472</name>
</gene>